<accession>A0A8J2UD52</accession>
<dbReference type="PANTHER" id="PTHR44103">
    <property type="entry name" value="PROPROTEIN CONVERTASE P"/>
    <property type="match status" value="1"/>
</dbReference>
<dbReference type="CDD" id="cd00603">
    <property type="entry name" value="IPT_PCSR"/>
    <property type="match status" value="2"/>
</dbReference>
<evidence type="ECO:0000256" key="1">
    <source>
        <dbReference type="ARBA" id="ARBA00022729"/>
    </source>
</evidence>
<dbReference type="SUPFAM" id="SSF50939">
    <property type="entry name" value="Sialidases"/>
    <property type="match status" value="1"/>
</dbReference>
<proteinExistence type="predicted"/>
<dbReference type="SUPFAM" id="SSF81296">
    <property type="entry name" value="E set domains"/>
    <property type="match status" value="2"/>
</dbReference>
<dbReference type="SUPFAM" id="SSF69318">
    <property type="entry name" value="Integrin alpha N-terminal domain"/>
    <property type="match status" value="1"/>
</dbReference>
<dbReference type="Proteomes" id="UP000607559">
    <property type="component" value="Unassembled WGS sequence"/>
</dbReference>
<gene>
    <name evidence="3" type="ORF">GCM10011511_25540</name>
</gene>
<comment type="caution">
    <text evidence="3">The sequence shown here is derived from an EMBL/GenBank/DDBJ whole genome shotgun (WGS) entry which is preliminary data.</text>
</comment>
<keyword evidence="1" id="KW-0732">Signal</keyword>
<dbReference type="SUPFAM" id="SSF110296">
    <property type="entry name" value="Oligoxyloglucan reducing end-specific cellobiohydrolase"/>
    <property type="match status" value="1"/>
</dbReference>
<dbReference type="InterPro" id="IPR013783">
    <property type="entry name" value="Ig-like_fold"/>
</dbReference>
<dbReference type="Pfam" id="PF13517">
    <property type="entry name" value="FG-GAP_3"/>
    <property type="match status" value="2"/>
</dbReference>
<sequence length="1640" mass="175218">MELLNLPLMRLPRPDTRVHVVLLLLLIHILFCLPAAAQMRQIYLDTDSSNSIEKLSFFSPNEGYVAFDNWIGYTNDSGHTFTKRYILLNNVNYGPYTDINVTFGYEINGVKAFDRNNLIVYGDYGLVPAILSSSDGGKSFTLVFYSQFSPVQLRTGITDVSFPQNDNIGYAVDADRILKTTDKGLTWTVLTSNFSGSYFNHIEAADDNNLIVLNTDIGDYSNYGTSRILKTSDGGTTWSFVSLPALQNSFLTYAYFLDANKGWISITDGSWNKNIYGTTNGGATWTQLNNSKATPFNCDKMRFLDINTGYALVAPYEVYKTVNGGTTWEPLPRDNSYTYLGYTNNDLQWLSPNQLWAGGGHGFLEMSANGGGTPLPAPYFLVDTTGVFFTNTVTLTNLSRPGYQSQWIVNHQPVSTGYNATYTHDVTRNFDSIQLVNTSAGISDTLTVIQSFFVPVFPKLTSFYPATGSTGTMITIKGVGFSDVTGASFGNVPATSVKIYGDTMVRAVVGAGGTGNVTLKDFHGSYSIHGFTYFQPPASPAPVITSVNPTAGPVGTTVTISGSGFSGNPAQNSVFFGGVPATIQSASAGSIVCTVPAGAVYDNIAVLRRTDGLTGTSAQPFSVSFADSAFNFTRNSFTQAYTTNNLAPRSKLSARDLDGDGKPDLVGVFWSGPAAFRNISGNGHIRFAPQVNFGQRPYYAGGRDVAGDLDGDGLPDYVATSYDNYTIAYHNTSRPGAISFDTGFRVPVAITPDIFNDYNYQVLAATLADLDNDGRNDLLMANNGNPVGSSFISVARNTSSPGSISFGPTQIFPNGPMPFVLAAGDLDGDGFRDVVTLNDGSTTQSTVSCFRNTSSPGAISFALPVTLNMPGFSLDWPNIFISDFDRDGKPDIEVTDMNYLYVFRNSSTPGNLSFAPALQISLSNDGQISAMANFTGSYRPDIIVGSSTMLSFMWFKNHSSPGVFSVDSVMHYSSLTDRAFQDPSIGDFDQDGKPDLAVFYNYNNYSVFDVLRNTAGAHIPATMCSTGPWLKQMQADIPGKTHQWQVNTGSGFTNLTDNANISGSTTGTLQFILPPLSWRGNLYRCLVDSFYSSTFVLQLDTVIDPGVAITATDSVICFGKAATFSATDTSDNTNHLFQFQVNGQNVNSGYPDNTLTSYSLHDGDKVRVILLWADICQGQHADTSRAITVHVNESPDSVTISASDSVICKGKSVTFTATPVNPGSSPSYNWLVNGSAQGVNSPVFTGSGLTSGSRVEVWMTSSAACPWPFTAYSNALTITVLDTSALYVSIAASANNVCKGTPITFTATGANAGTTTAYQWLVNGVDSGSNQRTFLSSGLHNNDKVQCMLTSPATCRQQSTANSNVVVMTINDVVVPTVTVAASDTIICRGQTVIFTANPTGEGLSPAYQWNKNNLATGNGTSTYAATGLANGDAITVTLTSSDGCASPQKVTSKLLSITVNPIPTITITSDTTVAPGASVTLTSAVSNGGSNPGYQWQDSTRLHSWQNIPGNLGNSITYSPVDSGDAVKCEVTTGAGCSGTSNTLSYRIKSSPAGTSTSGDYRQYPNPVRTTLYIDNLDAADPITAVSILSNTGNMMLTVNIPGNQTKIAIAVAGINPGEYVVRVDRRSGKAEYFLILKL</sequence>
<dbReference type="PANTHER" id="PTHR44103:SF1">
    <property type="entry name" value="PROPROTEIN CONVERTASE P"/>
    <property type="match status" value="1"/>
</dbReference>
<name>A0A8J2UD52_9BACT</name>
<dbReference type="Gene3D" id="2.130.10.130">
    <property type="entry name" value="Integrin alpha, N-terminal"/>
    <property type="match status" value="1"/>
</dbReference>
<evidence type="ECO:0000259" key="2">
    <source>
        <dbReference type="PROSITE" id="PS50835"/>
    </source>
</evidence>
<feature type="domain" description="Ig-like" evidence="2">
    <location>
        <begin position="1464"/>
        <end position="1546"/>
    </location>
</feature>
<dbReference type="PROSITE" id="PS50835">
    <property type="entry name" value="IG_LIKE"/>
    <property type="match status" value="1"/>
</dbReference>
<reference evidence="3" key="1">
    <citation type="journal article" date="2014" name="Int. J. Syst. Evol. Microbiol.">
        <title>Complete genome sequence of Corynebacterium casei LMG S-19264T (=DSM 44701T), isolated from a smear-ripened cheese.</title>
        <authorList>
            <consortium name="US DOE Joint Genome Institute (JGI-PGF)"/>
            <person name="Walter F."/>
            <person name="Albersmeier A."/>
            <person name="Kalinowski J."/>
            <person name="Ruckert C."/>
        </authorList>
    </citation>
    <scope>NUCLEOTIDE SEQUENCE</scope>
    <source>
        <strain evidence="3">CGMCC 1.15448</strain>
    </source>
</reference>
<dbReference type="Pfam" id="PF01833">
    <property type="entry name" value="TIG"/>
    <property type="match status" value="2"/>
</dbReference>
<dbReference type="SMART" id="SM00429">
    <property type="entry name" value="IPT"/>
    <property type="match status" value="2"/>
</dbReference>
<dbReference type="Gene3D" id="2.60.40.10">
    <property type="entry name" value="Immunoglobulins"/>
    <property type="match status" value="3"/>
</dbReference>
<dbReference type="InterPro" id="IPR028994">
    <property type="entry name" value="Integrin_alpha_N"/>
</dbReference>
<dbReference type="InterPro" id="IPR014756">
    <property type="entry name" value="Ig_E-set"/>
</dbReference>
<dbReference type="InterPro" id="IPR015943">
    <property type="entry name" value="WD40/YVTN_repeat-like_dom_sf"/>
</dbReference>
<evidence type="ECO:0000313" key="4">
    <source>
        <dbReference type="Proteomes" id="UP000607559"/>
    </source>
</evidence>
<evidence type="ECO:0000313" key="3">
    <source>
        <dbReference type="EMBL" id="GGB01100.1"/>
    </source>
</evidence>
<dbReference type="InterPro" id="IPR007110">
    <property type="entry name" value="Ig-like_dom"/>
</dbReference>
<protein>
    <recommendedName>
        <fullName evidence="2">Ig-like domain-containing protein</fullName>
    </recommendedName>
</protein>
<keyword evidence="4" id="KW-1185">Reference proteome</keyword>
<dbReference type="EMBL" id="BMJC01000002">
    <property type="protein sequence ID" value="GGB01100.1"/>
    <property type="molecule type" value="Genomic_DNA"/>
</dbReference>
<organism evidence="3 4">
    <name type="scientific">Puia dinghuensis</name>
    <dbReference type="NCBI Taxonomy" id="1792502"/>
    <lineage>
        <taxon>Bacteria</taxon>
        <taxon>Pseudomonadati</taxon>
        <taxon>Bacteroidota</taxon>
        <taxon>Chitinophagia</taxon>
        <taxon>Chitinophagales</taxon>
        <taxon>Chitinophagaceae</taxon>
        <taxon>Puia</taxon>
    </lineage>
</organism>
<dbReference type="InterPro" id="IPR013517">
    <property type="entry name" value="FG-GAP"/>
</dbReference>
<reference evidence="3" key="2">
    <citation type="submission" date="2020-09" db="EMBL/GenBank/DDBJ databases">
        <authorList>
            <person name="Sun Q."/>
            <person name="Zhou Y."/>
        </authorList>
    </citation>
    <scope>NUCLEOTIDE SEQUENCE</scope>
    <source>
        <strain evidence="3">CGMCC 1.15448</strain>
    </source>
</reference>
<dbReference type="Gene3D" id="2.130.10.10">
    <property type="entry name" value="YVTN repeat-like/Quinoprotein amine dehydrogenase"/>
    <property type="match status" value="2"/>
</dbReference>
<dbReference type="InterPro" id="IPR036278">
    <property type="entry name" value="Sialidase_sf"/>
</dbReference>
<dbReference type="InterPro" id="IPR002909">
    <property type="entry name" value="IPT_dom"/>
</dbReference>